<evidence type="ECO:0000313" key="3">
    <source>
        <dbReference type="Proteomes" id="UP001596060"/>
    </source>
</evidence>
<feature type="signal peptide" evidence="1">
    <location>
        <begin position="1"/>
        <end position="19"/>
    </location>
</feature>
<name>A0ABW0PAI8_9HYPH</name>
<keyword evidence="1" id="KW-0732">Signal</keyword>
<comment type="caution">
    <text evidence="2">The sequence shown here is derived from an EMBL/GenBank/DDBJ whole genome shotgun (WGS) entry which is preliminary data.</text>
</comment>
<reference evidence="3" key="1">
    <citation type="journal article" date="2019" name="Int. J. Syst. Evol. Microbiol.">
        <title>The Global Catalogue of Microorganisms (GCM) 10K type strain sequencing project: providing services to taxonomists for standard genome sequencing and annotation.</title>
        <authorList>
            <consortium name="The Broad Institute Genomics Platform"/>
            <consortium name="The Broad Institute Genome Sequencing Center for Infectious Disease"/>
            <person name="Wu L."/>
            <person name="Ma J."/>
        </authorList>
    </citation>
    <scope>NUCLEOTIDE SEQUENCE [LARGE SCALE GENOMIC DNA]</scope>
    <source>
        <strain evidence="3">CCUG 43117</strain>
    </source>
</reference>
<evidence type="ECO:0008006" key="4">
    <source>
        <dbReference type="Google" id="ProtNLM"/>
    </source>
</evidence>
<dbReference type="Proteomes" id="UP001596060">
    <property type="component" value="Unassembled WGS sequence"/>
</dbReference>
<evidence type="ECO:0000256" key="1">
    <source>
        <dbReference type="SAM" id="SignalP"/>
    </source>
</evidence>
<sequence length="402" mass="43122">MRRLFLLAVALALATPALAAQESAPAPAPPYQLVRTLQSLQNEAAAGNRAAHAAQTKLLRDLEQAMAAQPAAVWDDPRNTRAAVQYVLSGGQPGPLAELVRRGEPVGLPKGLAEGALAYVMGDGARAKALLMPLDPAGLHESLAGHLALVQATLILRDDQKRALQLLDQARLASPGSLVEEGALRRAVFIAAEINDLDRLEKGTAQYMRRFDRSVYAEHFRQSFATGLVRFDIGRDPAKFPKLVATLRAFDREQQRAVLLIIARDALVRGRFEQARLAAEEVARIPGADQATVTRASFYRAASRIGLDRSGGSLDTLKSIDAKRLPPDEQDILRTALRVAAEIVDAPPGGAQTPAPAVTAEPAGLDPRMKRLLSGAERSLAEAQKLLADPVFTPVRSGEARP</sequence>
<keyword evidence="3" id="KW-1185">Reference proteome</keyword>
<proteinExistence type="predicted"/>
<feature type="chain" id="PRO_5046910961" description="Chemotaxis protein MotC" evidence="1">
    <location>
        <begin position="20"/>
        <end position="402"/>
    </location>
</feature>
<organism evidence="2 3">
    <name type="scientific">Bosea massiliensis</name>
    <dbReference type="NCBI Taxonomy" id="151419"/>
    <lineage>
        <taxon>Bacteria</taxon>
        <taxon>Pseudomonadati</taxon>
        <taxon>Pseudomonadota</taxon>
        <taxon>Alphaproteobacteria</taxon>
        <taxon>Hyphomicrobiales</taxon>
        <taxon>Boseaceae</taxon>
        <taxon>Bosea</taxon>
    </lineage>
</organism>
<dbReference type="RefSeq" id="WP_066724058.1">
    <property type="nucleotide sequence ID" value="NZ_JBHSLU010000127.1"/>
</dbReference>
<dbReference type="EMBL" id="JBHSLU010000127">
    <property type="protein sequence ID" value="MFC5508887.1"/>
    <property type="molecule type" value="Genomic_DNA"/>
</dbReference>
<evidence type="ECO:0000313" key="2">
    <source>
        <dbReference type="EMBL" id="MFC5508887.1"/>
    </source>
</evidence>
<accession>A0ABW0PAI8</accession>
<protein>
    <recommendedName>
        <fullName evidence="4">Chemotaxis protein MotC</fullName>
    </recommendedName>
</protein>
<gene>
    <name evidence="2" type="ORF">ACFPN9_27020</name>
</gene>